<name>A0A0P7A9E4_9FLAO</name>
<dbReference type="RefSeq" id="WP_054557645.1">
    <property type="nucleotide sequence ID" value="NZ_LDJX01000001.1"/>
</dbReference>
<dbReference type="EMBL" id="LDJX01000001">
    <property type="protein sequence ID" value="KPM33454.1"/>
    <property type="molecule type" value="Genomic_DNA"/>
</dbReference>
<dbReference type="InterPro" id="IPR027051">
    <property type="entry name" value="XdhC_Rossmann_dom"/>
</dbReference>
<dbReference type="InterPro" id="IPR003777">
    <property type="entry name" value="XdhC_CoxI"/>
</dbReference>
<proteinExistence type="predicted"/>
<dbReference type="Pfam" id="PF13478">
    <property type="entry name" value="XdhC_C"/>
    <property type="match status" value="1"/>
</dbReference>
<dbReference type="Pfam" id="PF02625">
    <property type="entry name" value="XdhC_CoxI"/>
    <property type="match status" value="1"/>
</dbReference>
<evidence type="ECO:0000259" key="2">
    <source>
        <dbReference type="Pfam" id="PF13478"/>
    </source>
</evidence>
<evidence type="ECO:0000313" key="4">
    <source>
        <dbReference type="Proteomes" id="UP000050280"/>
    </source>
</evidence>
<accession>A0A0P7A9E4</accession>
<feature type="domain" description="XdhC Rossmann" evidence="2">
    <location>
        <begin position="172"/>
        <end position="314"/>
    </location>
</feature>
<protein>
    <submittedName>
        <fullName evidence="3">Xanthine and CO dehydrogenase maturation factor, XdhC/CoxF family</fullName>
    </submittedName>
</protein>
<dbReference type="PANTHER" id="PTHR30388">
    <property type="entry name" value="ALDEHYDE OXIDOREDUCTASE MOLYBDENUM COFACTOR ASSEMBLY PROTEIN"/>
    <property type="match status" value="1"/>
</dbReference>
<reference evidence="3 4" key="1">
    <citation type="submission" date="2015-09" db="EMBL/GenBank/DDBJ databases">
        <title>Genome sequence of the marine flavobacterium Croceitalea dokdonensis DOKDO 023 that contains proton- and sodium-pumping rhodopsins.</title>
        <authorList>
            <person name="Kwon S.-K."/>
            <person name="Lee H.K."/>
            <person name="Kwak M.-J."/>
            <person name="Kim J.F."/>
        </authorList>
    </citation>
    <scope>NUCLEOTIDE SEQUENCE [LARGE SCALE GENOMIC DNA]</scope>
    <source>
        <strain evidence="3 4">DOKDO 023</strain>
    </source>
</reference>
<dbReference type="STRING" id="1300341.I595_357"/>
<dbReference type="AlphaFoldDB" id="A0A0P7A9E4"/>
<organism evidence="3 4">
    <name type="scientific">Croceitalea dokdonensis DOKDO 023</name>
    <dbReference type="NCBI Taxonomy" id="1300341"/>
    <lineage>
        <taxon>Bacteria</taxon>
        <taxon>Pseudomonadati</taxon>
        <taxon>Bacteroidota</taxon>
        <taxon>Flavobacteriia</taxon>
        <taxon>Flavobacteriales</taxon>
        <taxon>Flavobacteriaceae</taxon>
        <taxon>Croceitalea</taxon>
    </lineage>
</organism>
<evidence type="ECO:0000259" key="1">
    <source>
        <dbReference type="Pfam" id="PF02625"/>
    </source>
</evidence>
<evidence type="ECO:0000313" key="3">
    <source>
        <dbReference type="EMBL" id="KPM33454.1"/>
    </source>
</evidence>
<feature type="domain" description="XdhC- CoxI" evidence="1">
    <location>
        <begin position="16"/>
        <end position="82"/>
    </location>
</feature>
<keyword evidence="4" id="KW-1185">Reference proteome</keyword>
<dbReference type="PATRIC" id="fig|1300341.3.peg.357"/>
<dbReference type="Gene3D" id="3.40.50.720">
    <property type="entry name" value="NAD(P)-binding Rossmann-like Domain"/>
    <property type="match status" value="1"/>
</dbReference>
<sequence>MTHELKRILEAYSQAQKAGTPCVLATVVHLQGSSYRRPGVRMLLLENGEMEGAVSGGCVEKEVMRQAMSVFTNGIAKMMTYDGRYRLGCEGILHILLEPFKLDTLVVDAIAETIKQRGEIEIISYFEKKETSNRGFGSVIRLNDALYGLQKGFVPFPNAQLFRQQLKPCQRLVVIGAEHDALSLVKITAAMGWEVLVVADEKEEKTLDNFPGAQALFSQDTKLLDMPLDTETAVIVMTHSYAKDFLYLSALKDAELAYIGLLGPVRRREKLFHELIEKTADISPEFLDRIQGPAGLDIGAETPEEIAIAIIAEILAVTRNKTPAPLKNKKGNIH</sequence>
<comment type="caution">
    <text evidence="3">The sequence shown here is derived from an EMBL/GenBank/DDBJ whole genome shotgun (WGS) entry which is preliminary data.</text>
</comment>
<dbReference type="PANTHER" id="PTHR30388:SF6">
    <property type="entry name" value="XANTHINE DEHYDROGENASE SUBUNIT A-RELATED"/>
    <property type="match status" value="1"/>
</dbReference>
<gene>
    <name evidence="3" type="ORF">I595_357</name>
</gene>
<dbReference type="InterPro" id="IPR052698">
    <property type="entry name" value="MoCofactor_Util/Proc"/>
</dbReference>
<dbReference type="OrthoDB" id="9773039at2"/>
<dbReference type="Proteomes" id="UP000050280">
    <property type="component" value="Unassembled WGS sequence"/>
</dbReference>